<organism evidence="2 3">
    <name type="scientific">Mariprofundus micogutta</name>
    <dbReference type="NCBI Taxonomy" id="1921010"/>
    <lineage>
        <taxon>Bacteria</taxon>
        <taxon>Pseudomonadati</taxon>
        <taxon>Pseudomonadota</taxon>
        <taxon>Candidatius Mariprofundia</taxon>
        <taxon>Mariprofundales</taxon>
        <taxon>Mariprofundaceae</taxon>
        <taxon>Mariprofundus</taxon>
    </lineage>
</organism>
<dbReference type="PANTHER" id="PTHR35841:SF1">
    <property type="entry name" value="PHOSPHONATES-BINDING PERIPLASMIC PROTEIN"/>
    <property type="match status" value="1"/>
</dbReference>
<gene>
    <name evidence="2" type="ORF">MMIC_P0990</name>
</gene>
<evidence type="ECO:0000256" key="1">
    <source>
        <dbReference type="SAM" id="SignalP"/>
    </source>
</evidence>
<proteinExistence type="predicted"/>
<dbReference type="OrthoDB" id="5289663at2"/>
<evidence type="ECO:0000313" key="2">
    <source>
        <dbReference type="EMBL" id="GAV20029.1"/>
    </source>
</evidence>
<dbReference type="RefSeq" id="WP_072659346.1">
    <property type="nucleotide sequence ID" value="NZ_BDFD01000006.1"/>
</dbReference>
<dbReference type="SUPFAM" id="SSF53850">
    <property type="entry name" value="Periplasmic binding protein-like II"/>
    <property type="match status" value="1"/>
</dbReference>
<evidence type="ECO:0000313" key="3">
    <source>
        <dbReference type="Proteomes" id="UP000231632"/>
    </source>
</evidence>
<reference evidence="2 3" key="1">
    <citation type="journal article" date="2017" name="Arch. Microbiol.">
        <title>Mariprofundus micogutta sp. nov., a novel iron-oxidizing zetaproteobacterium isolated from a deep-sea hydrothermal field at the Bayonnaise knoll of the Izu-Ogasawara arc, and a description of Mariprofundales ord. nov. and Zetaproteobacteria classis nov.</title>
        <authorList>
            <person name="Makita H."/>
            <person name="Tanaka E."/>
            <person name="Mitsunobu S."/>
            <person name="Miyazaki M."/>
            <person name="Nunoura T."/>
            <person name="Uematsu K."/>
            <person name="Takaki Y."/>
            <person name="Nishi S."/>
            <person name="Shimamura S."/>
            <person name="Takai K."/>
        </authorList>
    </citation>
    <scope>NUCLEOTIDE SEQUENCE [LARGE SCALE GENOMIC DNA]</scope>
    <source>
        <strain evidence="2 3">ET2</strain>
    </source>
</reference>
<name>A0A1L8CMF8_9PROT</name>
<sequence>MRFKFIACAALLILLPFANNAHAAKLAFSGVILDQGNNPVLSDFTDWLSTHGDYPLEPAYTESYQALSDALKKHRNDMAWTCGVPFVEDHARDGQQLVAVPLFRGEATYYSVTVTRAGRAEKKLGDFKAGVLAYSDPRSNSGFVAPAFALQQQGLDINKHFRLLLHTGLHEGSINAVLNGLADVANVDEYILVEYLKSHPQDSDKLVVLERFGPFPFTPIVAGSKTPEDVIKRLQQALVSMHEDAEGKRILDLLGLDGFVIKPTSFYQPVASMLESLK</sequence>
<feature type="signal peptide" evidence="1">
    <location>
        <begin position="1"/>
        <end position="23"/>
    </location>
</feature>
<dbReference type="AlphaFoldDB" id="A0A1L8CMF8"/>
<accession>A0A1L8CMF8</accession>
<keyword evidence="1" id="KW-0732">Signal</keyword>
<feature type="chain" id="PRO_5013177002" evidence="1">
    <location>
        <begin position="24"/>
        <end position="278"/>
    </location>
</feature>
<dbReference type="Proteomes" id="UP000231632">
    <property type="component" value="Unassembled WGS sequence"/>
</dbReference>
<dbReference type="PANTHER" id="PTHR35841">
    <property type="entry name" value="PHOSPHONATES-BINDING PERIPLASMIC PROTEIN"/>
    <property type="match status" value="1"/>
</dbReference>
<dbReference type="EMBL" id="BDFD01000006">
    <property type="protein sequence ID" value="GAV20029.1"/>
    <property type="molecule type" value="Genomic_DNA"/>
</dbReference>
<dbReference type="Gene3D" id="3.40.190.10">
    <property type="entry name" value="Periplasmic binding protein-like II"/>
    <property type="match status" value="2"/>
</dbReference>
<dbReference type="STRING" id="1921010.MMIC_P0990"/>
<comment type="caution">
    <text evidence="2">The sequence shown here is derived from an EMBL/GenBank/DDBJ whole genome shotgun (WGS) entry which is preliminary data.</text>
</comment>
<keyword evidence="3" id="KW-1185">Reference proteome</keyword>
<protein>
    <submittedName>
        <fullName evidence="2">Phosphonate transport system substrate-binding protein</fullName>
    </submittedName>
</protein>
<dbReference type="Pfam" id="PF12974">
    <property type="entry name" value="Phosphonate-bd"/>
    <property type="match status" value="1"/>
</dbReference>